<dbReference type="Pfam" id="PF04397">
    <property type="entry name" value="LytTR"/>
    <property type="match status" value="1"/>
</dbReference>
<name>A0A081P7A6_9BACL</name>
<feature type="domain" description="HTH LytTR-type" evidence="1">
    <location>
        <begin position="25"/>
        <end position="81"/>
    </location>
</feature>
<evidence type="ECO:0000259" key="1">
    <source>
        <dbReference type="Pfam" id="PF04397"/>
    </source>
</evidence>
<comment type="caution">
    <text evidence="2">The sequence shown here is derived from an EMBL/GenBank/DDBJ whole genome shotgun (WGS) entry which is preliminary data.</text>
</comment>
<dbReference type="OrthoDB" id="2600703at2"/>
<reference evidence="2 3" key="1">
    <citation type="submission" date="2014-06" db="EMBL/GenBank/DDBJ databases">
        <title>Draft genome sequence of Paenibacillus sp. MSt1.</title>
        <authorList>
            <person name="Aw Y.K."/>
            <person name="Ong K.S."/>
            <person name="Gan H.M."/>
            <person name="Lee S.M."/>
        </authorList>
    </citation>
    <scope>NUCLEOTIDE SEQUENCE [LARGE SCALE GENOMIC DNA]</scope>
    <source>
        <strain evidence="2 3">MSt1</strain>
    </source>
</reference>
<dbReference type="InterPro" id="IPR007492">
    <property type="entry name" value="LytTR_DNA-bd_dom"/>
</dbReference>
<evidence type="ECO:0000313" key="2">
    <source>
        <dbReference type="EMBL" id="KEQ26579.1"/>
    </source>
</evidence>
<evidence type="ECO:0000313" key="3">
    <source>
        <dbReference type="Proteomes" id="UP000028123"/>
    </source>
</evidence>
<dbReference type="GO" id="GO:0003677">
    <property type="term" value="F:DNA binding"/>
    <property type="evidence" value="ECO:0007669"/>
    <property type="project" value="InterPro"/>
</dbReference>
<organism evidence="2 3">
    <name type="scientific">Paenibacillus tyrfis</name>
    <dbReference type="NCBI Taxonomy" id="1501230"/>
    <lineage>
        <taxon>Bacteria</taxon>
        <taxon>Bacillati</taxon>
        <taxon>Bacillota</taxon>
        <taxon>Bacilli</taxon>
        <taxon>Bacillales</taxon>
        <taxon>Paenibacillaceae</taxon>
        <taxon>Paenibacillus</taxon>
    </lineage>
</organism>
<dbReference type="Proteomes" id="UP000028123">
    <property type="component" value="Unassembled WGS sequence"/>
</dbReference>
<accession>A0A081P7A6</accession>
<dbReference type="RefSeq" id="WP_036679347.1">
    <property type="nucleotide sequence ID" value="NZ_JNVM01000006.1"/>
</dbReference>
<dbReference type="eggNOG" id="ENOG50306PU">
    <property type="taxonomic scope" value="Bacteria"/>
</dbReference>
<gene>
    <name evidence="2" type="ORF">ET33_32565</name>
</gene>
<dbReference type="EMBL" id="JNVM01000006">
    <property type="protein sequence ID" value="KEQ26579.1"/>
    <property type="molecule type" value="Genomic_DNA"/>
</dbReference>
<keyword evidence="3" id="KW-1185">Reference proteome</keyword>
<sequence>MKSPMSVIQTLPTGESRLAVIDLHSDVLYTEKDKSGRLIFHTLHGEYRAIADLDDLENHIEDFWQLDGSNVVNMSKVKGVGHHLKAYFDDFPTERSKFASISWMFMHLLQDIVHQRINHNRCQSISGALPKKD</sequence>
<proteinExistence type="predicted"/>
<protein>
    <recommendedName>
        <fullName evidence="1">HTH LytTR-type domain-containing protein</fullName>
    </recommendedName>
</protein>
<dbReference type="Gene3D" id="2.40.50.1020">
    <property type="entry name" value="LytTr DNA-binding domain"/>
    <property type="match status" value="1"/>
</dbReference>
<dbReference type="AlphaFoldDB" id="A0A081P7A6"/>